<feature type="compositionally biased region" description="Basic and acidic residues" evidence="1">
    <location>
        <begin position="105"/>
        <end position="117"/>
    </location>
</feature>
<feature type="transmembrane region" description="Helical" evidence="2">
    <location>
        <begin position="265"/>
        <end position="288"/>
    </location>
</feature>
<keyword evidence="3" id="KW-1185">Reference proteome</keyword>
<evidence type="ECO:0000313" key="3">
    <source>
        <dbReference type="Proteomes" id="UP000515145"/>
    </source>
</evidence>
<gene>
    <name evidence="4" type="primary">LOC114434704</name>
</gene>
<dbReference type="OrthoDB" id="8887147at2759"/>
<dbReference type="GO" id="GO:0045055">
    <property type="term" value="P:regulated exocytosis"/>
    <property type="evidence" value="ECO:0007669"/>
    <property type="project" value="TreeGrafter"/>
</dbReference>
<feature type="region of interest" description="Disordered" evidence="1">
    <location>
        <begin position="413"/>
        <end position="438"/>
    </location>
</feature>
<dbReference type="GO" id="GO:0032588">
    <property type="term" value="C:trans-Golgi network membrane"/>
    <property type="evidence" value="ECO:0007669"/>
    <property type="project" value="TreeGrafter"/>
</dbReference>
<evidence type="ECO:0000256" key="2">
    <source>
        <dbReference type="SAM" id="Phobius"/>
    </source>
</evidence>
<keyword evidence="2" id="KW-0812">Transmembrane</keyword>
<dbReference type="RefSeq" id="XP_028259854.1">
    <property type="nucleotide sequence ID" value="XM_028404053.1"/>
</dbReference>
<feature type="transmembrane region" description="Helical" evidence="2">
    <location>
        <begin position="308"/>
        <end position="334"/>
    </location>
</feature>
<protein>
    <submittedName>
        <fullName evidence="4">Uncharacterized protein LOC114434704</fullName>
    </submittedName>
</protein>
<evidence type="ECO:0000256" key="1">
    <source>
        <dbReference type="SAM" id="MobiDB-lite"/>
    </source>
</evidence>
<dbReference type="Proteomes" id="UP000515145">
    <property type="component" value="Chromosome 4"/>
</dbReference>
<proteinExistence type="predicted"/>
<sequence>MSTSGLQATNRQNVKELDSMKESISDIINQLQDIDPARLSFSPFLDLDTQISLAPVSDSPESSVEELHSSSHSVSGSQRSLEPPAAAADQPRSSAHCHQQPRVVLPEEPRADQRQEGELDQTLSSPIITAHNLDGTTENCIGPPTPASQGDIPNGTDTPRWSPESTNLDCTVDEGRPLIGPPPESVELAVWSSEGLGETCMAAEEASDRGRCCCHCCQCTCCHSGRVPAFFSVLASLLCAAGILYALYFYVPIRPPDCPDITSRIVFTFCCCVVAAVPILLAMLMSAACQFCSGSFDLHDSFPRRRAVQQLFVTSSLEQLLLYVLNLTVMAALLPQEQLKLVPILVAMFILGRLVYWVSLNTCSSWRGFGSGLTVFPLLAMVALNLFLMYIHNLKEPLFGSQDLFYNQVTPSSSWSGETSQNPSGKPDILPTDILDTQ</sequence>
<dbReference type="InParanoid" id="A0A6P7IHQ1"/>
<keyword evidence="2" id="KW-0472">Membrane</keyword>
<evidence type="ECO:0000313" key="4">
    <source>
        <dbReference type="RefSeq" id="XP_028259854.1"/>
    </source>
</evidence>
<accession>A0A6P7IHQ1</accession>
<organism evidence="3 4">
    <name type="scientific">Parambassis ranga</name>
    <name type="common">Indian glassy fish</name>
    <dbReference type="NCBI Taxonomy" id="210632"/>
    <lineage>
        <taxon>Eukaryota</taxon>
        <taxon>Metazoa</taxon>
        <taxon>Chordata</taxon>
        <taxon>Craniata</taxon>
        <taxon>Vertebrata</taxon>
        <taxon>Euteleostomi</taxon>
        <taxon>Actinopterygii</taxon>
        <taxon>Neopterygii</taxon>
        <taxon>Teleostei</taxon>
        <taxon>Neoteleostei</taxon>
        <taxon>Acanthomorphata</taxon>
        <taxon>Ovalentaria</taxon>
        <taxon>Ambassidae</taxon>
        <taxon>Parambassis</taxon>
    </lineage>
</organism>
<dbReference type="PANTHER" id="PTHR31004">
    <property type="entry name" value="TRANSMEMBRANE PROTEIN 79"/>
    <property type="match status" value="1"/>
</dbReference>
<feature type="compositionally biased region" description="Polar residues" evidence="1">
    <location>
        <begin position="155"/>
        <end position="169"/>
    </location>
</feature>
<keyword evidence="2" id="KW-1133">Transmembrane helix</keyword>
<dbReference type="GeneID" id="114434704"/>
<feature type="region of interest" description="Disordered" evidence="1">
    <location>
        <begin position="55"/>
        <end position="176"/>
    </location>
</feature>
<feature type="transmembrane region" description="Helical" evidence="2">
    <location>
        <begin position="229"/>
        <end position="253"/>
    </location>
</feature>
<dbReference type="GO" id="GO:0005765">
    <property type="term" value="C:lysosomal membrane"/>
    <property type="evidence" value="ECO:0007669"/>
    <property type="project" value="TreeGrafter"/>
</dbReference>
<feature type="compositionally biased region" description="Polar residues" evidence="1">
    <location>
        <begin position="413"/>
        <end position="424"/>
    </location>
</feature>
<feature type="transmembrane region" description="Helical" evidence="2">
    <location>
        <begin position="371"/>
        <end position="391"/>
    </location>
</feature>
<name>A0A6P7IHQ1_9TELE</name>
<dbReference type="AlphaFoldDB" id="A0A6P7IHQ1"/>
<feature type="transmembrane region" description="Helical" evidence="2">
    <location>
        <begin position="341"/>
        <end position="359"/>
    </location>
</feature>
<feature type="compositionally biased region" description="Low complexity" evidence="1">
    <location>
        <begin position="70"/>
        <end position="81"/>
    </location>
</feature>
<reference evidence="4" key="1">
    <citation type="submission" date="2025-08" db="UniProtKB">
        <authorList>
            <consortium name="RefSeq"/>
        </authorList>
    </citation>
    <scope>IDENTIFICATION</scope>
</reference>
<dbReference type="PANTHER" id="PTHR31004:SF3">
    <property type="entry name" value="TRANSMEMBRANE PROTEIN 79"/>
    <property type="match status" value="1"/>
</dbReference>